<gene>
    <name evidence="2" type="ORF">ENG92_02180</name>
</gene>
<protein>
    <submittedName>
        <fullName evidence="2">Class I SAM-dependent methyltransferase</fullName>
    </submittedName>
</protein>
<evidence type="ECO:0000259" key="1">
    <source>
        <dbReference type="Pfam" id="PF08241"/>
    </source>
</evidence>
<dbReference type="InterPro" id="IPR029063">
    <property type="entry name" value="SAM-dependent_MTases_sf"/>
</dbReference>
<dbReference type="Gene3D" id="3.40.50.150">
    <property type="entry name" value="Vaccinia Virus protein VP39"/>
    <property type="match status" value="1"/>
</dbReference>
<dbReference type="PANTHER" id="PTHR43591">
    <property type="entry name" value="METHYLTRANSFERASE"/>
    <property type="match status" value="1"/>
</dbReference>
<dbReference type="AlphaFoldDB" id="A0A831NVQ2"/>
<dbReference type="EMBL" id="DRCV01000099">
    <property type="protein sequence ID" value="HDK37810.1"/>
    <property type="molecule type" value="Genomic_DNA"/>
</dbReference>
<name>A0A831NVQ2_9GAMM</name>
<proteinExistence type="predicted"/>
<evidence type="ECO:0000313" key="2">
    <source>
        <dbReference type="EMBL" id="HDK37810.1"/>
    </source>
</evidence>
<keyword evidence="2" id="KW-0489">Methyltransferase</keyword>
<dbReference type="Pfam" id="PF08241">
    <property type="entry name" value="Methyltransf_11"/>
    <property type="match status" value="1"/>
</dbReference>
<dbReference type="GO" id="GO:0032259">
    <property type="term" value="P:methylation"/>
    <property type="evidence" value="ECO:0007669"/>
    <property type="project" value="UniProtKB-KW"/>
</dbReference>
<feature type="domain" description="Methyltransferase type 11" evidence="1">
    <location>
        <begin position="40"/>
        <end position="125"/>
    </location>
</feature>
<organism evidence="2">
    <name type="scientific">Thiolapillus brandeum</name>
    <dbReference type="NCBI Taxonomy" id="1076588"/>
    <lineage>
        <taxon>Bacteria</taxon>
        <taxon>Pseudomonadati</taxon>
        <taxon>Pseudomonadota</taxon>
        <taxon>Gammaproteobacteria</taxon>
        <taxon>Chromatiales</taxon>
        <taxon>Sedimenticolaceae</taxon>
        <taxon>Thiolapillus</taxon>
    </lineage>
</organism>
<dbReference type="Proteomes" id="UP000885822">
    <property type="component" value="Unassembled WGS sequence"/>
</dbReference>
<keyword evidence="2" id="KW-0808">Transferase</keyword>
<sequence>METAANYDAWYQTPRGHWIGDREFRLLWNMIQPKTGEALLDVGCGSGYFSQRFSDHGIGVIGVDIDDEMVAYARKKHSNLRCLAGSALALPFHDKAFDHVAAVASLCFIDCPQCALAEMWRVSRKTVTLGLLNRHSLLFREKSGRGGYAGARWDTVGEIRRKWLLGLFPEPAGINIRFAIFFHQGGSLARWMERLLPSRLPWGSFLAVTLRK</sequence>
<dbReference type="SUPFAM" id="SSF53335">
    <property type="entry name" value="S-adenosyl-L-methionine-dependent methyltransferases"/>
    <property type="match status" value="1"/>
</dbReference>
<dbReference type="InterPro" id="IPR013216">
    <property type="entry name" value="Methyltransf_11"/>
</dbReference>
<accession>A0A831NVQ2</accession>
<dbReference type="CDD" id="cd02440">
    <property type="entry name" value="AdoMet_MTases"/>
    <property type="match status" value="1"/>
</dbReference>
<dbReference type="PANTHER" id="PTHR43591:SF24">
    <property type="entry name" value="2-METHOXY-6-POLYPRENYL-1,4-BENZOQUINOL METHYLASE, MITOCHONDRIAL"/>
    <property type="match status" value="1"/>
</dbReference>
<dbReference type="GO" id="GO:0008757">
    <property type="term" value="F:S-adenosylmethionine-dependent methyltransferase activity"/>
    <property type="evidence" value="ECO:0007669"/>
    <property type="project" value="InterPro"/>
</dbReference>
<comment type="caution">
    <text evidence="2">The sequence shown here is derived from an EMBL/GenBank/DDBJ whole genome shotgun (WGS) entry which is preliminary data.</text>
</comment>
<reference evidence="2" key="1">
    <citation type="journal article" date="2020" name="mSystems">
        <title>Genome- and Community-Level Interaction Insights into Carbon Utilization and Element Cycling Functions of Hydrothermarchaeota in Hydrothermal Sediment.</title>
        <authorList>
            <person name="Zhou Z."/>
            <person name="Liu Y."/>
            <person name="Xu W."/>
            <person name="Pan J."/>
            <person name="Luo Z.H."/>
            <person name="Li M."/>
        </authorList>
    </citation>
    <scope>NUCLEOTIDE SEQUENCE [LARGE SCALE GENOMIC DNA]</scope>
    <source>
        <strain evidence="2">HyVt-26</strain>
    </source>
</reference>